<proteinExistence type="predicted"/>
<accession>A0A6C0DRI1</accession>
<name>A0A6C0DRI1_9ZZZZ</name>
<reference evidence="1" key="1">
    <citation type="journal article" date="2020" name="Nature">
        <title>Giant virus diversity and host interactions through global metagenomics.</title>
        <authorList>
            <person name="Schulz F."/>
            <person name="Roux S."/>
            <person name="Paez-Espino D."/>
            <person name="Jungbluth S."/>
            <person name="Walsh D.A."/>
            <person name="Denef V.J."/>
            <person name="McMahon K.D."/>
            <person name="Konstantinidis K.T."/>
            <person name="Eloe-Fadrosh E.A."/>
            <person name="Kyrpides N.C."/>
            <person name="Woyke T."/>
        </authorList>
    </citation>
    <scope>NUCLEOTIDE SEQUENCE</scope>
    <source>
        <strain evidence="1">GVMAG-M-3300023174-57</strain>
    </source>
</reference>
<organism evidence="1">
    <name type="scientific">viral metagenome</name>
    <dbReference type="NCBI Taxonomy" id="1070528"/>
    <lineage>
        <taxon>unclassified sequences</taxon>
        <taxon>metagenomes</taxon>
        <taxon>organismal metagenomes</taxon>
    </lineage>
</organism>
<evidence type="ECO:0000313" key="1">
    <source>
        <dbReference type="EMBL" id="QHT19287.1"/>
    </source>
</evidence>
<sequence length="50" mass="6233">MTAIDYRIERFRELHNNKWFHIMNWILDAMRAVDPENRWALTKYGSVLYF</sequence>
<dbReference type="EMBL" id="MN739664">
    <property type="protein sequence ID" value="QHT19287.1"/>
    <property type="molecule type" value="Genomic_DNA"/>
</dbReference>
<dbReference type="AlphaFoldDB" id="A0A6C0DRI1"/>
<protein>
    <submittedName>
        <fullName evidence="1">Uncharacterized protein</fullName>
    </submittedName>
</protein>